<feature type="compositionally biased region" description="Basic and acidic residues" evidence="1">
    <location>
        <begin position="55"/>
        <end position="66"/>
    </location>
</feature>
<accession>A0ABW9IUN9</accession>
<gene>
    <name evidence="2" type="ORF">ACKI1S_35665</name>
</gene>
<evidence type="ECO:0000256" key="1">
    <source>
        <dbReference type="SAM" id="MobiDB-lite"/>
    </source>
</evidence>
<dbReference type="GeneID" id="93760171"/>
<keyword evidence="3" id="KW-1185">Reference proteome</keyword>
<dbReference type="Proteomes" id="UP001631993">
    <property type="component" value="Unassembled WGS sequence"/>
</dbReference>
<dbReference type="RefSeq" id="WP_150474262.1">
    <property type="nucleotide sequence ID" value="NZ_BMVS01000008.1"/>
</dbReference>
<sequence>MTSTQKPAQKSTQKPARKSGTAEKSFDGFTAEEREAMKDHAKELKTSARRSPRTARADGESDVRAKIAEMEDADRVLAERLHEIVGTAAPQLTPRLWYGMPAYARDGKVVCFFQSAQKFKSRYATLGFSDQANLDDGALWPTSYALTELTAGTEAQIIALIERAAG</sequence>
<protein>
    <submittedName>
        <fullName evidence="2">Iron chaperone</fullName>
    </submittedName>
</protein>
<dbReference type="EMBL" id="JBJVNE010000021">
    <property type="protein sequence ID" value="MFM9651479.1"/>
    <property type="molecule type" value="Genomic_DNA"/>
</dbReference>
<organism evidence="2 3">
    <name type="scientific">Streptomyces galilaeus</name>
    <dbReference type="NCBI Taxonomy" id="33899"/>
    <lineage>
        <taxon>Bacteria</taxon>
        <taxon>Bacillati</taxon>
        <taxon>Actinomycetota</taxon>
        <taxon>Actinomycetes</taxon>
        <taxon>Kitasatosporales</taxon>
        <taxon>Streptomycetaceae</taxon>
        <taxon>Streptomyces</taxon>
    </lineage>
</organism>
<proteinExistence type="predicted"/>
<comment type="caution">
    <text evidence="2">The sequence shown here is derived from an EMBL/GenBank/DDBJ whole genome shotgun (WGS) entry which is preliminary data.</text>
</comment>
<evidence type="ECO:0000313" key="2">
    <source>
        <dbReference type="EMBL" id="MFM9651479.1"/>
    </source>
</evidence>
<dbReference type="SUPFAM" id="SSF159888">
    <property type="entry name" value="YdhG-like"/>
    <property type="match status" value="1"/>
</dbReference>
<feature type="compositionally biased region" description="Basic and acidic residues" evidence="1">
    <location>
        <begin position="20"/>
        <end position="46"/>
    </location>
</feature>
<reference evidence="2 3" key="1">
    <citation type="submission" date="2024-12" db="EMBL/GenBank/DDBJ databases">
        <title>Forecasting of Potato common scab and diversities of Pathogenic streptomyces spp. in china.</title>
        <authorList>
            <person name="Handique U."/>
            <person name="Wu J."/>
        </authorList>
    </citation>
    <scope>NUCLEOTIDE SEQUENCE [LARGE SCALE GENOMIC DNA]</scope>
    <source>
        <strain evidence="2 3">ZRIMU1585</strain>
    </source>
</reference>
<feature type="region of interest" description="Disordered" evidence="1">
    <location>
        <begin position="1"/>
        <end position="66"/>
    </location>
</feature>
<feature type="compositionally biased region" description="Polar residues" evidence="1">
    <location>
        <begin position="1"/>
        <end position="14"/>
    </location>
</feature>
<evidence type="ECO:0000313" key="3">
    <source>
        <dbReference type="Proteomes" id="UP001631993"/>
    </source>
</evidence>
<dbReference type="Gene3D" id="3.90.1150.200">
    <property type="match status" value="1"/>
</dbReference>
<name>A0ABW9IUN9_STRGJ</name>